<dbReference type="InterPro" id="IPR001444">
    <property type="entry name" value="Flag_bb_rod_N"/>
</dbReference>
<dbReference type="GO" id="GO:0071978">
    <property type="term" value="P:bacterial-type flagellum-dependent swarming motility"/>
    <property type="evidence" value="ECO:0007669"/>
    <property type="project" value="TreeGrafter"/>
</dbReference>
<dbReference type="NCBIfam" id="TIGR03506">
    <property type="entry name" value="FlgEFG_subfam"/>
    <property type="match status" value="1"/>
</dbReference>
<dbReference type="PANTHER" id="PTHR30435:SF1">
    <property type="entry name" value="FLAGELLAR HOOK PROTEIN FLGE"/>
    <property type="match status" value="1"/>
</dbReference>
<dbReference type="PANTHER" id="PTHR30435">
    <property type="entry name" value="FLAGELLAR PROTEIN"/>
    <property type="match status" value="1"/>
</dbReference>
<evidence type="ECO:0000259" key="9">
    <source>
        <dbReference type="Pfam" id="PF22692"/>
    </source>
</evidence>
<dbReference type="GO" id="GO:0009424">
    <property type="term" value="C:bacterial-type flagellum hook"/>
    <property type="evidence" value="ECO:0007669"/>
    <property type="project" value="TreeGrafter"/>
</dbReference>
<evidence type="ECO:0000259" key="6">
    <source>
        <dbReference type="Pfam" id="PF00460"/>
    </source>
</evidence>
<dbReference type="InterPro" id="IPR020013">
    <property type="entry name" value="Flagellar_FlgE/F/G"/>
</dbReference>
<dbReference type="Pfam" id="PF06429">
    <property type="entry name" value="Flg_bbr_C"/>
    <property type="match status" value="1"/>
</dbReference>
<gene>
    <name evidence="10" type="ordered locus">MEALZ_0993</name>
</gene>
<keyword evidence="4 5" id="KW-0975">Bacterial flagellum</keyword>
<dbReference type="InterPro" id="IPR037058">
    <property type="entry name" value="Falgellar_hook_FlgE_sf"/>
</dbReference>
<dbReference type="GO" id="GO:0009425">
    <property type="term" value="C:bacterial-type flagellum basal body"/>
    <property type="evidence" value="ECO:0007669"/>
    <property type="project" value="UniProtKB-SubCell"/>
</dbReference>
<dbReference type="EMBL" id="FO082060">
    <property type="protein sequence ID" value="CCE22687.1"/>
    <property type="molecule type" value="Genomic_DNA"/>
</dbReference>
<protein>
    <recommendedName>
        <fullName evidence="3 5">Flagellar hook protein FlgE</fullName>
    </recommendedName>
</protein>
<evidence type="ECO:0000256" key="2">
    <source>
        <dbReference type="ARBA" id="ARBA00009677"/>
    </source>
</evidence>
<comment type="similarity">
    <text evidence="2 5">Belongs to the flagella basal body rod proteins family.</text>
</comment>
<dbReference type="NCBIfam" id="NF004238">
    <property type="entry name" value="PRK05682.1-1"/>
    <property type="match status" value="1"/>
</dbReference>
<keyword evidence="10" id="KW-0966">Cell projection</keyword>
<dbReference type="Pfam" id="PF22692">
    <property type="entry name" value="LlgE_F_G_D1"/>
    <property type="match status" value="1"/>
</dbReference>
<dbReference type="Proteomes" id="UP000008315">
    <property type="component" value="Chromosome"/>
</dbReference>
<evidence type="ECO:0000259" key="7">
    <source>
        <dbReference type="Pfam" id="PF06429"/>
    </source>
</evidence>
<dbReference type="InterPro" id="IPR011491">
    <property type="entry name" value="FlgE_D2"/>
</dbReference>
<evidence type="ECO:0000259" key="8">
    <source>
        <dbReference type="Pfam" id="PF07559"/>
    </source>
</evidence>
<dbReference type="STRING" id="1091494.MEALZ_0993"/>
<dbReference type="HOGENOM" id="CLU_013687_2_0_6"/>
<dbReference type="InterPro" id="IPR053967">
    <property type="entry name" value="LlgE_F_G-like_D1"/>
</dbReference>
<evidence type="ECO:0000313" key="11">
    <source>
        <dbReference type="Proteomes" id="UP000008315"/>
    </source>
</evidence>
<feature type="domain" description="Flagellar basal body rod protein N-terminal" evidence="6">
    <location>
        <begin position="5"/>
        <end position="33"/>
    </location>
</feature>
<name>G4T3Y8_META2</name>
<dbReference type="InterPro" id="IPR010930">
    <property type="entry name" value="Flg_bb/hook_C_dom"/>
</dbReference>
<dbReference type="InterPro" id="IPR037925">
    <property type="entry name" value="FlgE/F/G-like"/>
</dbReference>
<dbReference type="Pfam" id="PF07559">
    <property type="entry name" value="FlgE_D2"/>
    <property type="match status" value="1"/>
</dbReference>
<comment type="subcellular location">
    <subcellularLocation>
        <location evidence="1 5">Bacterial flagellum basal body</location>
    </subcellularLocation>
</comment>
<evidence type="ECO:0000256" key="5">
    <source>
        <dbReference type="RuleBase" id="RU362116"/>
    </source>
</evidence>
<dbReference type="PATRIC" id="fig|271065.3.peg.1018"/>
<proteinExistence type="inferred from homology"/>
<evidence type="ECO:0000313" key="10">
    <source>
        <dbReference type="EMBL" id="CCE22687.1"/>
    </source>
</evidence>
<dbReference type="Pfam" id="PF00460">
    <property type="entry name" value="Flg_bb_rod"/>
    <property type="match status" value="1"/>
</dbReference>
<organism evidence="10 11">
    <name type="scientific">Methylotuvimicrobium alcaliphilum (strain DSM 19304 / NCIMB 14124 / VKM B-2133 / 20Z)</name>
    <name type="common">Methylomicrobium alcaliphilum</name>
    <dbReference type="NCBI Taxonomy" id="1091494"/>
    <lineage>
        <taxon>Bacteria</taxon>
        <taxon>Pseudomonadati</taxon>
        <taxon>Pseudomonadota</taxon>
        <taxon>Gammaproteobacteria</taxon>
        <taxon>Methylococcales</taxon>
        <taxon>Methylococcaceae</taxon>
        <taxon>Methylotuvimicrobium</taxon>
    </lineage>
</organism>
<sequence>MSFATGLSGLRAASSDLQTTGNNIANANTTGFKKSRAEFADVYATSLGGVAKTQPGSGVKVTEVAQQFTQGNIDFTENSLDIAISGNGFFTLANNVNDPQPTNFTRNGAFQLNKEGFVVDDRGRYLMAFKPNGETIEEGFSQGVFQALQVDTSQGLPRATESVDMKINLNAGDLAPTAAFDPSNPDSFNNVTSATIYDSQGNPHTLSTYYRKTGANQWDSYVYLNDRGVTLGANPVYDANDAIITPAGDATYEPAGTTPAPVPVTFSASGLLLNVNGQDPLSTGSFPSNIFLNGIDLAPEFVVEDLSFELDFAGGTQFNSAFSVNDLVQDGLPSGNLTGIEISSEGVMFARFSNGASKPIGQVALARFPNDQGLAKLGDTSWGESADSGQPIFGSAGSNNFGVMQSAALESSNVDLSEQLVRLIIAQQAYQANAQTISTQNTITQTILNIR</sequence>
<dbReference type="AlphaFoldDB" id="G4T3Y8"/>
<dbReference type="SUPFAM" id="SSF117143">
    <property type="entry name" value="Flagellar hook protein flgE"/>
    <property type="match status" value="1"/>
</dbReference>
<keyword evidence="10" id="KW-0282">Flagellum</keyword>
<evidence type="ECO:0000256" key="3">
    <source>
        <dbReference type="ARBA" id="ARBA00019015"/>
    </source>
</evidence>
<dbReference type="GO" id="GO:0005829">
    <property type="term" value="C:cytosol"/>
    <property type="evidence" value="ECO:0007669"/>
    <property type="project" value="TreeGrafter"/>
</dbReference>
<dbReference type="Gene3D" id="2.60.98.20">
    <property type="entry name" value="Flagellar hook protein FlgE"/>
    <property type="match status" value="1"/>
</dbReference>
<dbReference type="KEGG" id="mah:MEALZ_0993"/>
<feature type="domain" description="Flagellar hook protein FlgE/F/G-like D1" evidence="9">
    <location>
        <begin position="83"/>
        <end position="133"/>
    </location>
</feature>
<evidence type="ECO:0000256" key="1">
    <source>
        <dbReference type="ARBA" id="ARBA00004117"/>
    </source>
</evidence>
<accession>G4T3Y8</accession>
<keyword evidence="11" id="KW-1185">Reference proteome</keyword>
<keyword evidence="10" id="KW-0969">Cilium</keyword>
<reference evidence="11" key="1">
    <citation type="journal article" date="2012" name="J. Bacteriol.">
        <title>Genome sequence of the haloalkaliphilic methanotrophic bacterium Methylomicrobium alcaliphilum 20Z.</title>
        <authorList>
            <person name="Vuilleumier S."/>
            <person name="Khmelenina V.N."/>
            <person name="Bringel F."/>
            <person name="Reshetnikov A.S."/>
            <person name="Lajus A."/>
            <person name="Mangenot S."/>
            <person name="Rouy Z."/>
            <person name="Op den Camp H.J."/>
            <person name="Jetten M.S."/>
            <person name="Dispirito A.A."/>
            <person name="Dunfield P."/>
            <person name="Klotz M.G."/>
            <person name="Semrau J.D."/>
            <person name="Stein L.Y."/>
            <person name="Barbe V."/>
            <person name="Medigue C."/>
            <person name="Trotsenko Y.A."/>
            <person name="Kalyuzhnaya M.G."/>
        </authorList>
    </citation>
    <scope>NUCLEOTIDE SEQUENCE [LARGE SCALE GENOMIC DNA]</scope>
    <source>
        <strain evidence="11">DSM 19304 / NCIMB 14124 / VKM B-2133 / 20Z</strain>
    </source>
</reference>
<evidence type="ECO:0000256" key="4">
    <source>
        <dbReference type="ARBA" id="ARBA00023143"/>
    </source>
</evidence>
<feature type="domain" description="Flagellar hook protein FlgE D2" evidence="8">
    <location>
        <begin position="168"/>
        <end position="331"/>
    </location>
</feature>
<feature type="domain" description="Flagellar basal-body/hook protein C-terminal" evidence="7">
    <location>
        <begin position="405"/>
        <end position="450"/>
    </location>
</feature>
<comment type="function">
    <text evidence="5">A flexible structure which links the flagellar filament to the drive apparatus in the basal body.</text>
</comment>
<dbReference type="RefSeq" id="WP_014147486.1">
    <property type="nucleotide sequence ID" value="NC_016112.1"/>
</dbReference>